<gene>
    <name evidence="2" type="ORF">Sjap_015122</name>
</gene>
<dbReference type="AlphaFoldDB" id="A0AAP0IJB2"/>
<sequence length="55" mass="5782">MSLLRLRNSSNLSFSSKATSTSGIGASLACPIGTLRSRSSSIIMLCIIIQVLIVL</sequence>
<organism evidence="2 3">
    <name type="scientific">Stephania japonica</name>
    <dbReference type="NCBI Taxonomy" id="461633"/>
    <lineage>
        <taxon>Eukaryota</taxon>
        <taxon>Viridiplantae</taxon>
        <taxon>Streptophyta</taxon>
        <taxon>Embryophyta</taxon>
        <taxon>Tracheophyta</taxon>
        <taxon>Spermatophyta</taxon>
        <taxon>Magnoliopsida</taxon>
        <taxon>Ranunculales</taxon>
        <taxon>Menispermaceae</taxon>
        <taxon>Menispermoideae</taxon>
        <taxon>Cissampelideae</taxon>
        <taxon>Stephania</taxon>
    </lineage>
</organism>
<protein>
    <submittedName>
        <fullName evidence="2">Uncharacterized protein</fullName>
    </submittedName>
</protein>
<comment type="caution">
    <text evidence="2">The sequence shown here is derived from an EMBL/GenBank/DDBJ whole genome shotgun (WGS) entry which is preliminary data.</text>
</comment>
<proteinExistence type="predicted"/>
<name>A0AAP0IJB2_9MAGN</name>
<accession>A0AAP0IJB2</accession>
<evidence type="ECO:0000313" key="3">
    <source>
        <dbReference type="Proteomes" id="UP001417504"/>
    </source>
</evidence>
<reference evidence="2 3" key="1">
    <citation type="submission" date="2024-01" db="EMBL/GenBank/DDBJ databases">
        <title>Genome assemblies of Stephania.</title>
        <authorList>
            <person name="Yang L."/>
        </authorList>
    </citation>
    <scope>NUCLEOTIDE SEQUENCE [LARGE SCALE GENOMIC DNA]</scope>
    <source>
        <strain evidence="2">QJT</strain>
        <tissue evidence="2">Leaf</tissue>
    </source>
</reference>
<dbReference type="EMBL" id="JBBNAE010000006">
    <property type="protein sequence ID" value="KAK9116175.1"/>
    <property type="molecule type" value="Genomic_DNA"/>
</dbReference>
<feature type="region of interest" description="Disordered" evidence="1">
    <location>
        <begin position="1"/>
        <end position="24"/>
    </location>
</feature>
<dbReference type="PROSITE" id="PS51257">
    <property type="entry name" value="PROKAR_LIPOPROTEIN"/>
    <property type="match status" value="1"/>
</dbReference>
<dbReference type="Proteomes" id="UP001417504">
    <property type="component" value="Unassembled WGS sequence"/>
</dbReference>
<feature type="compositionally biased region" description="Low complexity" evidence="1">
    <location>
        <begin position="1"/>
        <end position="22"/>
    </location>
</feature>
<evidence type="ECO:0000256" key="1">
    <source>
        <dbReference type="SAM" id="MobiDB-lite"/>
    </source>
</evidence>
<evidence type="ECO:0000313" key="2">
    <source>
        <dbReference type="EMBL" id="KAK9116175.1"/>
    </source>
</evidence>
<keyword evidence="3" id="KW-1185">Reference proteome</keyword>